<keyword evidence="2" id="KW-1185">Reference proteome</keyword>
<dbReference type="Proteomes" id="UP000217446">
    <property type="component" value="Unassembled WGS sequence"/>
</dbReference>
<name>A0A250VTK3_STROL</name>
<reference evidence="2" key="1">
    <citation type="submission" date="2017-05" db="EMBL/GenBank/DDBJ databases">
        <title>Streptomyces olivochromogenes NBRC 3561 whole genome shotgun sequence.</title>
        <authorList>
            <person name="Dohra H."/>
            <person name="Kodani S."/>
        </authorList>
    </citation>
    <scope>NUCLEOTIDE SEQUENCE [LARGE SCALE GENOMIC DNA]</scope>
    <source>
        <strain evidence="2">NBRC 3561</strain>
    </source>
</reference>
<protein>
    <submittedName>
        <fullName evidence="1">Uncharacterized protein</fullName>
    </submittedName>
</protein>
<gene>
    <name evidence="1" type="ORF">SO3561_09138</name>
</gene>
<evidence type="ECO:0000313" key="2">
    <source>
        <dbReference type="Proteomes" id="UP000217446"/>
    </source>
</evidence>
<accession>A0A250VTK3</accession>
<dbReference type="RefSeq" id="WP_159064605.1">
    <property type="nucleotide sequence ID" value="NZ_BDQI01000037.1"/>
</dbReference>
<comment type="caution">
    <text evidence="1">The sequence shown here is derived from an EMBL/GenBank/DDBJ whole genome shotgun (WGS) entry which is preliminary data.</text>
</comment>
<sequence length="51" mass="5403">MTAMGGQRQESAAGLVESVLEGRALALLTEHADVGVLIEHASFDVLLARRL</sequence>
<evidence type="ECO:0000313" key="1">
    <source>
        <dbReference type="EMBL" id="GAX57568.1"/>
    </source>
</evidence>
<dbReference type="AlphaFoldDB" id="A0A250VTK3"/>
<dbReference type="EMBL" id="BDQI01000037">
    <property type="protein sequence ID" value="GAX57568.1"/>
    <property type="molecule type" value="Genomic_DNA"/>
</dbReference>
<proteinExistence type="predicted"/>
<organism evidence="1 2">
    <name type="scientific">Streptomyces olivochromogenes</name>
    <dbReference type="NCBI Taxonomy" id="1963"/>
    <lineage>
        <taxon>Bacteria</taxon>
        <taxon>Bacillati</taxon>
        <taxon>Actinomycetota</taxon>
        <taxon>Actinomycetes</taxon>
        <taxon>Kitasatosporales</taxon>
        <taxon>Streptomycetaceae</taxon>
        <taxon>Streptomyces</taxon>
    </lineage>
</organism>